<dbReference type="PANTHER" id="PTHR30437">
    <property type="entry name" value="TRANSCRIPTION ELONGATION FACTOR GREA"/>
    <property type="match status" value="1"/>
</dbReference>
<keyword evidence="2" id="KW-0251">Elongation factor</keyword>
<evidence type="ECO:0000313" key="3">
    <source>
        <dbReference type="Proteomes" id="UP000011135"/>
    </source>
</evidence>
<dbReference type="InterPro" id="IPR023459">
    <property type="entry name" value="Tscrpt_elong_fac_GreA/B_fam"/>
</dbReference>
<protein>
    <submittedName>
        <fullName evidence="2">Transcription elongation factor</fullName>
    </submittedName>
</protein>
<dbReference type="GO" id="GO:0006354">
    <property type="term" value="P:DNA-templated transcription elongation"/>
    <property type="evidence" value="ECO:0007669"/>
    <property type="project" value="TreeGrafter"/>
</dbReference>
<dbReference type="Proteomes" id="UP000011135">
    <property type="component" value="Unassembled WGS sequence"/>
</dbReference>
<accession>L8JPX5</accession>
<dbReference type="InterPro" id="IPR036953">
    <property type="entry name" value="GreA/GreB_C_sf"/>
</dbReference>
<dbReference type="GO" id="GO:0003746">
    <property type="term" value="F:translation elongation factor activity"/>
    <property type="evidence" value="ECO:0007669"/>
    <property type="project" value="UniProtKB-KW"/>
</dbReference>
<keyword evidence="3" id="KW-1185">Reference proteome</keyword>
<keyword evidence="2" id="KW-0648">Protein biosynthesis</keyword>
<evidence type="ECO:0000313" key="2">
    <source>
        <dbReference type="EMBL" id="ELR70233.1"/>
    </source>
</evidence>
<dbReference type="GO" id="GO:0070063">
    <property type="term" value="F:RNA polymerase binding"/>
    <property type="evidence" value="ECO:0007669"/>
    <property type="project" value="InterPro"/>
</dbReference>
<evidence type="ECO:0000259" key="1">
    <source>
        <dbReference type="Pfam" id="PF01272"/>
    </source>
</evidence>
<dbReference type="InterPro" id="IPR001437">
    <property type="entry name" value="Tscrpt_elong_fac_GreA/B_C"/>
</dbReference>
<organism evidence="2 3">
    <name type="scientific">Fulvivirga imtechensis AK7</name>
    <dbReference type="NCBI Taxonomy" id="1237149"/>
    <lineage>
        <taxon>Bacteria</taxon>
        <taxon>Pseudomonadati</taxon>
        <taxon>Bacteroidota</taxon>
        <taxon>Cytophagia</taxon>
        <taxon>Cytophagales</taxon>
        <taxon>Fulvivirgaceae</taxon>
        <taxon>Fulvivirga</taxon>
    </lineage>
</organism>
<dbReference type="Gene3D" id="3.10.50.30">
    <property type="entry name" value="Transcription elongation factor, GreA/GreB, C-terminal domain"/>
    <property type="match status" value="1"/>
</dbReference>
<dbReference type="GO" id="GO:0003677">
    <property type="term" value="F:DNA binding"/>
    <property type="evidence" value="ECO:0007669"/>
    <property type="project" value="InterPro"/>
</dbReference>
<dbReference type="RefSeq" id="WP_009581325.1">
    <property type="nucleotide sequence ID" value="NZ_AMZN01000055.1"/>
</dbReference>
<name>L8JPX5_9BACT</name>
<gene>
    <name evidence="2" type="ORF">C900_03918</name>
</gene>
<dbReference type="GO" id="GO:0032784">
    <property type="term" value="P:regulation of DNA-templated transcription elongation"/>
    <property type="evidence" value="ECO:0007669"/>
    <property type="project" value="InterPro"/>
</dbReference>
<dbReference type="PANTHER" id="PTHR30437:SF5">
    <property type="entry name" value="REGULATOR OF NUCLEOSIDE DIPHOSPHATE KINASE"/>
    <property type="match status" value="1"/>
</dbReference>
<dbReference type="eggNOG" id="COG0782">
    <property type="taxonomic scope" value="Bacteria"/>
</dbReference>
<sequence>MNQQNIIVEKNEYDWLLGMLENRRYTDPLNQSCLEALHKELKSAVVKEEFDMPRYVVRINSMVDVLTPYGIKKNIQIVVPAERNMEQDKISILSPMGSALFGYKKGDEVRWLFPKGKGKIKILEVKNAPKRVFK</sequence>
<dbReference type="EMBL" id="AMZN01000055">
    <property type="protein sequence ID" value="ELR70233.1"/>
    <property type="molecule type" value="Genomic_DNA"/>
</dbReference>
<dbReference type="Pfam" id="PF01272">
    <property type="entry name" value="GreA_GreB"/>
    <property type="match status" value="1"/>
</dbReference>
<dbReference type="AlphaFoldDB" id="L8JPX5"/>
<comment type="caution">
    <text evidence="2">The sequence shown here is derived from an EMBL/GenBank/DDBJ whole genome shotgun (WGS) entry which is preliminary data.</text>
</comment>
<proteinExistence type="predicted"/>
<dbReference type="STRING" id="1237149.C900_03918"/>
<dbReference type="SUPFAM" id="SSF54534">
    <property type="entry name" value="FKBP-like"/>
    <property type="match status" value="1"/>
</dbReference>
<feature type="domain" description="Transcription elongation factor GreA/GreB C-terminal" evidence="1">
    <location>
        <begin position="56"/>
        <end position="126"/>
    </location>
</feature>
<reference evidence="2 3" key="1">
    <citation type="submission" date="2012-12" db="EMBL/GenBank/DDBJ databases">
        <title>Genome assembly of Fulvivirga imtechensis AK7.</title>
        <authorList>
            <person name="Nupur N."/>
            <person name="Khatri I."/>
            <person name="Kumar R."/>
            <person name="Subramanian S."/>
            <person name="Pinnaka A."/>
        </authorList>
    </citation>
    <scope>NUCLEOTIDE SEQUENCE [LARGE SCALE GENOMIC DNA]</scope>
    <source>
        <strain evidence="2 3">AK7</strain>
    </source>
</reference>